<evidence type="ECO:0000259" key="1">
    <source>
        <dbReference type="Pfam" id="PF00583"/>
    </source>
</evidence>
<protein>
    <recommendedName>
        <fullName evidence="1">N-acetyltransferase domain-containing protein</fullName>
    </recommendedName>
</protein>
<dbReference type="Pfam" id="PF00583">
    <property type="entry name" value="Acetyltransf_1"/>
    <property type="match status" value="1"/>
</dbReference>
<dbReference type="KEGG" id="pbj:VN24_23890"/>
<dbReference type="PATRIC" id="fig|1126833.4.peg.5252"/>
<organism evidence="2 3">
    <name type="scientific">Paenibacillus beijingensis</name>
    <dbReference type="NCBI Taxonomy" id="1126833"/>
    <lineage>
        <taxon>Bacteria</taxon>
        <taxon>Bacillati</taxon>
        <taxon>Bacillota</taxon>
        <taxon>Bacilli</taxon>
        <taxon>Bacillales</taxon>
        <taxon>Paenibacillaceae</taxon>
        <taxon>Paenibacillus</taxon>
    </lineage>
</organism>
<accession>A0A0D5NPC8</accession>
<dbReference type="OrthoDB" id="3216107at2"/>
<keyword evidence="3" id="KW-1185">Reference proteome</keyword>
<dbReference type="GO" id="GO:0016747">
    <property type="term" value="F:acyltransferase activity, transferring groups other than amino-acyl groups"/>
    <property type="evidence" value="ECO:0007669"/>
    <property type="project" value="InterPro"/>
</dbReference>
<reference evidence="2 3" key="1">
    <citation type="journal article" date="2015" name="J. Biotechnol.">
        <title>Complete genome sequence of Paenibacillus beijingensis 7188(T) (=DSM 24997(T)), a novel rhizobacterium from jujube garden soil.</title>
        <authorList>
            <person name="Kwak Y."/>
            <person name="Shin J.H."/>
        </authorList>
    </citation>
    <scope>NUCLEOTIDE SEQUENCE [LARGE SCALE GENOMIC DNA]</scope>
    <source>
        <strain evidence="2 3">DSM 24997</strain>
    </source>
</reference>
<dbReference type="CDD" id="cd04301">
    <property type="entry name" value="NAT_SF"/>
    <property type="match status" value="1"/>
</dbReference>
<dbReference type="InterPro" id="IPR053144">
    <property type="entry name" value="Acetyltransferase_Butenolide"/>
</dbReference>
<dbReference type="STRING" id="1126833.VN24_23890"/>
<name>A0A0D5NPC8_9BACL</name>
<dbReference type="HOGENOM" id="CLU_086503_2_1_9"/>
<dbReference type="AlphaFoldDB" id="A0A0D5NPC8"/>
<dbReference type="EMBL" id="CP011058">
    <property type="protein sequence ID" value="AJY77035.1"/>
    <property type="molecule type" value="Genomic_DNA"/>
</dbReference>
<dbReference type="PANTHER" id="PTHR43233:SF1">
    <property type="entry name" value="FAMILY N-ACETYLTRANSFERASE, PUTATIVE (AFU_ORTHOLOGUE AFUA_6G03350)-RELATED"/>
    <property type="match status" value="1"/>
</dbReference>
<dbReference type="Proteomes" id="UP000032633">
    <property type="component" value="Chromosome"/>
</dbReference>
<feature type="domain" description="N-acetyltransferase" evidence="1">
    <location>
        <begin position="37"/>
        <end position="81"/>
    </location>
</feature>
<dbReference type="InterPro" id="IPR000182">
    <property type="entry name" value="GNAT_dom"/>
</dbReference>
<dbReference type="PANTHER" id="PTHR43233">
    <property type="entry name" value="FAMILY N-ACETYLTRANSFERASE, PUTATIVE (AFU_ORTHOLOGUE AFUA_6G03350)-RELATED"/>
    <property type="match status" value="1"/>
</dbReference>
<evidence type="ECO:0000313" key="3">
    <source>
        <dbReference type="Proteomes" id="UP000032633"/>
    </source>
</evidence>
<proteinExistence type="predicted"/>
<evidence type="ECO:0000313" key="2">
    <source>
        <dbReference type="EMBL" id="AJY77035.1"/>
    </source>
</evidence>
<reference evidence="3" key="2">
    <citation type="submission" date="2015-03" db="EMBL/GenBank/DDBJ databases">
        <title>Genome sequence of Paenibacillus beijingensis strain DSM 24997T.</title>
        <authorList>
            <person name="Kwak Y."/>
            <person name="Shin J.-H."/>
        </authorList>
    </citation>
    <scope>NUCLEOTIDE SEQUENCE [LARGE SCALE GENOMIC DNA]</scope>
    <source>
        <strain evidence="3">DSM 24997</strain>
    </source>
</reference>
<dbReference type="InterPro" id="IPR016181">
    <property type="entry name" value="Acyl_CoA_acyltransferase"/>
</dbReference>
<sequence length="105" mass="11742">MEVEQLSDVPAKELVAASIQNSTLCYGIYDGNPVHGEARQVGFACVISDLVRFSWLGDVFVVPEYRGKELGKWLISVIVEHPKLNMARPLNWEAVYDGYGLKESK</sequence>
<dbReference type="Gene3D" id="3.40.630.30">
    <property type="match status" value="1"/>
</dbReference>
<dbReference type="SUPFAM" id="SSF55729">
    <property type="entry name" value="Acyl-CoA N-acyltransferases (Nat)"/>
    <property type="match status" value="1"/>
</dbReference>
<gene>
    <name evidence="2" type="ORF">VN24_23890</name>
</gene>